<comment type="caution">
    <text evidence="1">The sequence shown here is derived from an EMBL/GenBank/DDBJ whole genome shotgun (WGS) entry which is preliminary data.</text>
</comment>
<sequence>MNHNNILHQYCLQRVANLQPQLIIPIYSKPIHPSNSHHIPMSYKNLDFKSLDRQQPPRLKQFGNFKEFYIQ</sequence>
<name>A0A8S1RKN7_9CILI</name>
<gene>
    <name evidence="1" type="ORF">PSON_ATCC_30995.1.T1790046</name>
</gene>
<organism evidence="1 2">
    <name type="scientific">Paramecium sonneborni</name>
    <dbReference type="NCBI Taxonomy" id="65129"/>
    <lineage>
        <taxon>Eukaryota</taxon>
        <taxon>Sar</taxon>
        <taxon>Alveolata</taxon>
        <taxon>Ciliophora</taxon>
        <taxon>Intramacronucleata</taxon>
        <taxon>Oligohymenophorea</taxon>
        <taxon>Peniculida</taxon>
        <taxon>Parameciidae</taxon>
        <taxon>Paramecium</taxon>
    </lineage>
</organism>
<reference evidence="1" key="1">
    <citation type="submission" date="2021-01" db="EMBL/GenBank/DDBJ databases">
        <authorList>
            <consortium name="Genoscope - CEA"/>
            <person name="William W."/>
        </authorList>
    </citation>
    <scope>NUCLEOTIDE SEQUENCE</scope>
</reference>
<dbReference type="Proteomes" id="UP000692954">
    <property type="component" value="Unassembled WGS sequence"/>
</dbReference>
<dbReference type="EMBL" id="CAJJDN010000179">
    <property type="protein sequence ID" value="CAD8127720.1"/>
    <property type="molecule type" value="Genomic_DNA"/>
</dbReference>
<dbReference type="AlphaFoldDB" id="A0A8S1RKN7"/>
<protein>
    <submittedName>
        <fullName evidence="1">Uncharacterized protein</fullName>
    </submittedName>
</protein>
<evidence type="ECO:0000313" key="2">
    <source>
        <dbReference type="Proteomes" id="UP000692954"/>
    </source>
</evidence>
<accession>A0A8S1RKN7</accession>
<keyword evidence="2" id="KW-1185">Reference proteome</keyword>
<proteinExistence type="predicted"/>
<evidence type="ECO:0000313" key="1">
    <source>
        <dbReference type="EMBL" id="CAD8127720.1"/>
    </source>
</evidence>